<dbReference type="InterPro" id="IPR004088">
    <property type="entry name" value="KH_dom_type_1"/>
</dbReference>
<dbReference type="AlphaFoldDB" id="A0AAU9Y4W6"/>
<name>A0AAU9Y4W6_9CNID</name>
<keyword evidence="4" id="KW-1185">Reference proteome</keyword>
<dbReference type="CDD" id="cd00105">
    <property type="entry name" value="KH-I"/>
    <property type="match status" value="2"/>
</dbReference>
<comment type="caution">
    <text evidence="3">The sequence shown here is derived from an EMBL/GenBank/DDBJ whole genome shotgun (WGS) entry which is preliminary data.</text>
</comment>
<feature type="domain" description="K Homology" evidence="2">
    <location>
        <begin position="69"/>
        <end position="133"/>
    </location>
</feature>
<feature type="domain" description="K Homology" evidence="2">
    <location>
        <begin position="2"/>
        <end position="65"/>
    </location>
</feature>
<evidence type="ECO:0000313" key="4">
    <source>
        <dbReference type="Proteomes" id="UP001159428"/>
    </source>
</evidence>
<evidence type="ECO:0000313" key="3">
    <source>
        <dbReference type="EMBL" id="CAH3166443.1"/>
    </source>
</evidence>
<dbReference type="InterPro" id="IPR004087">
    <property type="entry name" value="KH_dom"/>
</dbReference>
<gene>
    <name evidence="3" type="ORF">PMEA_00005303</name>
</gene>
<accession>A0AAU9Y4W6</accession>
<dbReference type="Proteomes" id="UP001159428">
    <property type="component" value="Unassembled WGS sequence"/>
</dbReference>
<dbReference type="Pfam" id="PF00013">
    <property type="entry name" value="KH_1"/>
    <property type="match status" value="2"/>
</dbReference>
<keyword evidence="1" id="KW-0694">RNA-binding</keyword>
<organism evidence="3 4">
    <name type="scientific">Pocillopora meandrina</name>
    <dbReference type="NCBI Taxonomy" id="46732"/>
    <lineage>
        <taxon>Eukaryota</taxon>
        <taxon>Metazoa</taxon>
        <taxon>Cnidaria</taxon>
        <taxon>Anthozoa</taxon>
        <taxon>Hexacorallia</taxon>
        <taxon>Scleractinia</taxon>
        <taxon>Astrocoeniina</taxon>
        <taxon>Pocilloporidae</taxon>
        <taxon>Pocillopora</taxon>
    </lineage>
</organism>
<proteinExistence type="predicted"/>
<dbReference type="PROSITE" id="PS50084">
    <property type="entry name" value="KH_TYPE_1"/>
    <property type="match status" value="2"/>
</dbReference>
<evidence type="ECO:0000256" key="1">
    <source>
        <dbReference type="PROSITE-ProRule" id="PRU00117"/>
    </source>
</evidence>
<dbReference type="InterPro" id="IPR036612">
    <property type="entry name" value="KH_dom_type_1_sf"/>
</dbReference>
<dbReference type="Gene3D" id="3.30.310.210">
    <property type="match status" value="1"/>
</dbReference>
<reference evidence="3 4" key="1">
    <citation type="submission" date="2022-05" db="EMBL/GenBank/DDBJ databases">
        <authorList>
            <consortium name="Genoscope - CEA"/>
            <person name="William W."/>
        </authorList>
    </citation>
    <scope>NUCLEOTIDE SEQUENCE [LARGE SCALE GENOMIC DNA]</scope>
</reference>
<evidence type="ECO:0000259" key="2">
    <source>
        <dbReference type="SMART" id="SM00322"/>
    </source>
</evidence>
<protein>
    <recommendedName>
        <fullName evidence="2">K Homology domain-containing protein</fullName>
    </recommendedName>
</protein>
<dbReference type="EMBL" id="CALNXJ010000135">
    <property type="protein sequence ID" value="CAH3166443.1"/>
    <property type="molecule type" value="Genomic_DNA"/>
</dbReference>
<sequence length="605" mass="69088">MDSEYVPVSKEFKIHVFRRDGSVLNDIRQRSGAIITSRDREEGVAVSGNDQQRETAKRLILEKEEEKEVTRWEKVEIPTEYKGLVIGKQGASLLEISKETGAKVTHGRGEVYIIQGTKKQRDQAKLLVKSRVALARRRGSKNNRNTVSCFFDGRNISENCKLNLERVFPGSYTHFRPQPSKESSLQDCTCKSVSDSRYLSKLQDAVLESLRKMKGHEEVKNPVEADIWCHFGSAVIRRPSEGSSIKLCFPSGEWSIDDATTRFEYSADGDYWKVTLQEGVDFMADLFENYFYENTPKEYRDYTARFDLTFLTPCSHELKCKVWVVKKDAKEKLKDIPTPAADVRSIMEEIHFTDESTRSRCRGWVVLQSRRYLQADILFPGCEFDCRLLIDEHAGRAKKVDYAPDEEVIRVLARYLSGLILTDDEPFGLRLPEKAIPKGFHLTHERLSKGNVYTSKPGFTVILSKEKSWRADVKDRAFRKTTDVHLHCEEWDRLLSSGQWQPEDIVKKLPEFLEFVKEVQSFVVAAIKRNGIERKVPPTIRARGPLALATYLNALADGQACVKRVPLMIVGQDRSGKTSVKKSLKGICFNPDEDSTLGIEVDRLK</sequence>
<dbReference type="GO" id="GO:0003723">
    <property type="term" value="F:RNA binding"/>
    <property type="evidence" value="ECO:0007669"/>
    <property type="project" value="UniProtKB-UniRule"/>
</dbReference>
<dbReference type="SUPFAM" id="SSF54791">
    <property type="entry name" value="Eukaryotic type KH-domain (KH-domain type I)"/>
    <property type="match status" value="2"/>
</dbReference>
<dbReference type="SMART" id="SM00322">
    <property type="entry name" value="KH"/>
    <property type="match status" value="2"/>
</dbReference>